<sequence>MIGERTIDVSSLASGVYMVQISGENNVVVKRLIIE</sequence>
<proteinExistence type="predicted"/>
<evidence type="ECO:0000256" key="1">
    <source>
        <dbReference type="ARBA" id="ARBA00022729"/>
    </source>
</evidence>
<evidence type="ECO:0000313" key="4">
    <source>
        <dbReference type="EMBL" id="MFC7356957.1"/>
    </source>
</evidence>
<keyword evidence="1" id="KW-0732">Signal</keyword>
<dbReference type="NCBIfam" id="TIGR04183">
    <property type="entry name" value="Por_Secre_tail"/>
    <property type="match status" value="1"/>
</dbReference>
<comment type="caution">
    <text evidence="5">The sequence shown here is derived from an EMBL/GenBank/DDBJ whole genome shotgun (WGS) entry which is preliminary data.</text>
</comment>
<dbReference type="Pfam" id="PF18962">
    <property type="entry name" value="Por_Secre_tail"/>
    <property type="match status" value="1"/>
</dbReference>
<organism evidence="5 6">
    <name type="scientific">Jejudonia soesokkakensis</name>
    <dbReference type="NCBI Taxonomy" id="1323432"/>
    <lineage>
        <taxon>Bacteria</taxon>
        <taxon>Pseudomonadati</taxon>
        <taxon>Bacteroidota</taxon>
        <taxon>Flavobacteriia</taxon>
        <taxon>Flavobacteriales</taxon>
        <taxon>Flavobacteriaceae</taxon>
        <taxon>Jejudonia</taxon>
    </lineage>
</organism>
<evidence type="ECO:0000259" key="2">
    <source>
        <dbReference type="Pfam" id="PF18962"/>
    </source>
</evidence>
<keyword evidence="6" id="KW-1185">Reference proteome</keyword>
<reference evidence="5" key="3">
    <citation type="submission" date="2024-09" db="EMBL/GenBank/DDBJ databases">
        <authorList>
            <person name="Sun Q."/>
            <person name="Mori K."/>
        </authorList>
    </citation>
    <scope>NUCLEOTIDE SEQUENCE</scope>
    <source>
        <strain evidence="5">CCUG 63830</strain>
    </source>
</reference>
<dbReference type="EMBL" id="JBHTBN010000001">
    <property type="protein sequence ID" value="MFC7356052.1"/>
    <property type="molecule type" value="Genomic_DNA"/>
</dbReference>
<dbReference type="InterPro" id="IPR026444">
    <property type="entry name" value="Secre_tail"/>
</dbReference>
<protein>
    <submittedName>
        <fullName evidence="5">T9SS type A sorting domain-containing protein</fullName>
    </submittedName>
</protein>
<reference evidence="6" key="2">
    <citation type="journal article" date="2019" name="Int. J. Syst. Evol. Microbiol.">
        <title>The Global Catalogue of Microorganisms (GCM) 10K type strain sequencing project: providing services to taxonomists for standard genome sequencing and annotation.</title>
        <authorList>
            <consortium name="The Broad Institute Genomics Platform"/>
            <consortium name="The Broad Institute Genome Sequencing Center for Infectious Disease"/>
            <person name="Wu L."/>
            <person name="Ma J."/>
        </authorList>
    </citation>
    <scope>NUCLEOTIDE SEQUENCE [LARGE SCALE GENOMIC DNA]</scope>
    <source>
        <strain evidence="6">CGMCC 1.16306</strain>
    </source>
</reference>
<dbReference type="RefSeq" id="WP_380216794.1">
    <property type="nucleotide sequence ID" value="NZ_JBHTBN010000001.1"/>
</dbReference>
<evidence type="ECO:0000313" key="3">
    <source>
        <dbReference type="EMBL" id="MFC7356052.1"/>
    </source>
</evidence>
<evidence type="ECO:0000313" key="5">
    <source>
        <dbReference type="EMBL" id="MFC7357733.1"/>
    </source>
</evidence>
<gene>
    <name evidence="3" type="ORF">ACFQO1_00005</name>
    <name evidence="4" type="ORF">ACFQO1_04615</name>
    <name evidence="5" type="ORF">ACFQO1_08545</name>
</gene>
<name>A0ABW2MVM4_9FLAO</name>
<evidence type="ECO:0000313" key="6">
    <source>
        <dbReference type="Proteomes" id="UP001596415"/>
    </source>
</evidence>
<feature type="domain" description="Secretion system C-terminal sorting" evidence="2">
    <location>
        <begin position="4"/>
        <end position="34"/>
    </location>
</feature>
<dbReference type="EMBL" id="JBHTBN010000001">
    <property type="protein sequence ID" value="MFC7356957.1"/>
    <property type="molecule type" value="Genomic_DNA"/>
</dbReference>
<accession>A0ABW2MVM4</accession>
<dbReference type="EMBL" id="JBHTBN010000003">
    <property type="protein sequence ID" value="MFC7357733.1"/>
    <property type="molecule type" value="Genomic_DNA"/>
</dbReference>
<dbReference type="Proteomes" id="UP001596415">
    <property type="component" value="Unassembled WGS sequence"/>
</dbReference>
<reference evidence="5" key="1">
    <citation type="journal article" date="2014" name="Int. J. Syst. Evol. Microbiol.">
        <title>Complete genome of a new Firmicutes species belonging to the dominant human colonic microbiota ('Ruminococcus bicirculans') reveals two chromosomes and a selective capacity to utilize plant glucans.</title>
        <authorList>
            <consortium name="NISC Comparative Sequencing Program"/>
            <person name="Wegmann U."/>
            <person name="Louis P."/>
            <person name="Goesmann A."/>
            <person name="Henrissat B."/>
            <person name="Duncan S.H."/>
            <person name="Flint H.J."/>
        </authorList>
    </citation>
    <scope>NUCLEOTIDE SEQUENCE</scope>
    <source>
        <strain evidence="5">CCUG 63830</strain>
    </source>
</reference>